<accession>A0A137PDT5</accession>
<feature type="domain" description="Glycogen debranching enzyme C-terminal" evidence="1">
    <location>
        <begin position="17"/>
        <end position="69"/>
    </location>
</feature>
<dbReference type="GO" id="GO:0005980">
    <property type="term" value="P:glycogen catabolic process"/>
    <property type="evidence" value="ECO:0007669"/>
    <property type="project" value="InterPro"/>
</dbReference>
<dbReference type="InterPro" id="IPR032790">
    <property type="entry name" value="GDE_C"/>
</dbReference>
<dbReference type="GO" id="GO:0004134">
    <property type="term" value="F:4-alpha-glucanotransferase activity"/>
    <property type="evidence" value="ECO:0007669"/>
    <property type="project" value="InterPro"/>
</dbReference>
<dbReference type="Proteomes" id="UP000070444">
    <property type="component" value="Unassembled WGS sequence"/>
</dbReference>
<protein>
    <recommendedName>
        <fullName evidence="1">Glycogen debranching enzyme C-terminal domain-containing protein</fullName>
    </recommendedName>
</protein>
<dbReference type="PANTHER" id="PTHR10569:SF2">
    <property type="entry name" value="GLYCOGEN DEBRANCHING ENZYME"/>
    <property type="match status" value="1"/>
</dbReference>
<dbReference type="AlphaFoldDB" id="A0A137PDT5"/>
<evidence type="ECO:0000259" key="1">
    <source>
        <dbReference type="Pfam" id="PF06202"/>
    </source>
</evidence>
<reference evidence="2 3" key="1">
    <citation type="journal article" date="2015" name="Genome Biol. Evol.">
        <title>Phylogenomic analyses indicate that early fungi evolved digesting cell walls of algal ancestors of land plants.</title>
        <authorList>
            <person name="Chang Y."/>
            <person name="Wang S."/>
            <person name="Sekimoto S."/>
            <person name="Aerts A.L."/>
            <person name="Choi C."/>
            <person name="Clum A."/>
            <person name="LaButti K.M."/>
            <person name="Lindquist E.A."/>
            <person name="Yee Ngan C."/>
            <person name="Ohm R.A."/>
            <person name="Salamov A.A."/>
            <person name="Grigoriev I.V."/>
            <person name="Spatafora J.W."/>
            <person name="Berbee M.L."/>
        </authorList>
    </citation>
    <scope>NUCLEOTIDE SEQUENCE [LARGE SCALE GENOMIC DNA]</scope>
    <source>
        <strain evidence="2 3">NRRL 28638</strain>
    </source>
</reference>
<dbReference type="PANTHER" id="PTHR10569">
    <property type="entry name" value="GLYCOGEN DEBRANCHING ENZYME"/>
    <property type="match status" value="1"/>
</dbReference>
<dbReference type="STRING" id="796925.A0A137PDT5"/>
<dbReference type="InterPro" id="IPR010401">
    <property type="entry name" value="AGL/Gdb1"/>
</dbReference>
<evidence type="ECO:0000313" key="2">
    <source>
        <dbReference type="EMBL" id="KXN73166.1"/>
    </source>
</evidence>
<proteinExistence type="predicted"/>
<sequence>MAAYHFRSQFASQQFPPSLLIHEIQERFVGFKDELLYSLFAGIPELTNSNGNYCRDSYASQAWSTATALDALFSVYLNSKKVNNNELNSFIWLNSMFNMIPSFNEMSESLNSKIEPSDEIANNKL</sequence>
<dbReference type="OrthoDB" id="10248904at2759"/>
<keyword evidence="3" id="KW-1185">Reference proteome</keyword>
<organism evidence="2 3">
    <name type="scientific">Conidiobolus coronatus (strain ATCC 28846 / CBS 209.66 / NRRL 28638)</name>
    <name type="common">Delacroixia coronata</name>
    <dbReference type="NCBI Taxonomy" id="796925"/>
    <lineage>
        <taxon>Eukaryota</taxon>
        <taxon>Fungi</taxon>
        <taxon>Fungi incertae sedis</taxon>
        <taxon>Zoopagomycota</taxon>
        <taxon>Entomophthoromycotina</taxon>
        <taxon>Entomophthoromycetes</taxon>
        <taxon>Entomophthorales</taxon>
        <taxon>Ancylistaceae</taxon>
        <taxon>Conidiobolus</taxon>
    </lineage>
</organism>
<dbReference type="EMBL" id="KQ964440">
    <property type="protein sequence ID" value="KXN73166.1"/>
    <property type="molecule type" value="Genomic_DNA"/>
</dbReference>
<dbReference type="Pfam" id="PF06202">
    <property type="entry name" value="GDE_C"/>
    <property type="match status" value="1"/>
</dbReference>
<dbReference type="GO" id="GO:0004135">
    <property type="term" value="F:amylo-alpha-1,6-glucosidase activity"/>
    <property type="evidence" value="ECO:0007669"/>
    <property type="project" value="InterPro"/>
</dbReference>
<name>A0A137PDT5_CONC2</name>
<evidence type="ECO:0000313" key="3">
    <source>
        <dbReference type="Proteomes" id="UP000070444"/>
    </source>
</evidence>
<gene>
    <name evidence="2" type="ORF">CONCODRAFT_3830</name>
</gene>